<evidence type="ECO:0000313" key="8">
    <source>
        <dbReference type="EMBL" id="SDY19887.1"/>
    </source>
</evidence>
<evidence type="ECO:0000313" key="9">
    <source>
        <dbReference type="Proteomes" id="UP000199026"/>
    </source>
</evidence>
<dbReference type="Proteomes" id="UP000199026">
    <property type="component" value="Unassembled WGS sequence"/>
</dbReference>
<dbReference type="GeneID" id="78123504"/>
<feature type="transmembrane region" description="Helical" evidence="6">
    <location>
        <begin position="159"/>
        <end position="178"/>
    </location>
</feature>
<feature type="transmembrane region" description="Helical" evidence="6">
    <location>
        <begin position="12"/>
        <end position="33"/>
    </location>
</feature>
<evidence type="ECO:0000256" key="2">
    <source>
        <dbReference type="ARBA" id="ARBA00007362"/>
    </source>
</evidence>
<dbReference type="SUPFAM" id="SSF103481">
    <property type="entry name" value="Multidrug resistance efflux transporter EmrE"/>
    <property type="match status" value="2"/>
</dbReference>
<evidence type="ECO:0000256" key="1">
    <source>
        <dbReference type="ARBA" id="ARBA00004141"/>
    </source>
</evidence>
<feature type="domain" description="EamA" evidence="7">
    <location>
        <begin position="13"/>
        <end position="145"/>
    </location>
</feature>
<dbReference type="STRING" id="576131.SAMN05444486_101708"/>
<dbReference type="InterPro" id="IPR000620">
    <property type="entry name" value="EamA_dom"/>
</dbReference>
<feature type="transmembrane region" description="Helical" evidence="6">
    <location>
        <begin position="190"/>
        <end position="209"/>
    </location>
</feature>
<dbReference type="EMBL" id="FNPR01000001">
    <property type="protein sequence ID" value="SDY19887.1"/>
    <property type="molecule type" value="Genomic_DNA"/>
</dbReference>
<proteinExistence type="inferred from homology"/>
<accession>A0A1H3HWN7</accession>
<protein>
    <submittedName>
        <fullName evidence="8">Permease of the drug/metabolite transporter (DMT) superfamily</fullName>
    </submittedName>
</protein>
<feature type="transmembrane region" description="Helical" evidence="6">
    <location>
        <begin position="132"/>
        <end position="153"/>
    </location>
</feature>
<reference evidence="8 9" key="1">
    <citation type="submission" date="2016-10" db="EMBL/GenBank/DDBJ databases">
        <authorList>
            <person name="de Groot N.N."/>
        </authorList>
    </citation>
    <scope>NUCLEOTIDE SEQUENCE [LARGE SCALE GENOMIC DNA]</scope>
    <source>
        <strain evidence="8 9">DSM 24677</strain>
    </source>
</reference>
<keyword evidence="9" id="KW-1185">Reference proteome</keyword>
<dbReference type="RefSeq" id="WP_089887880.1">
    <property type="nucleotide sequence ID" value="NZ_CANMFH010000003.1"/>
</dbReference>
<feature type="domain" description="EamA" evidence="7">
    <location>
        <begin position="160"/>
        <end position="292"/>
    </location>
</feature>
<feature type="transmembrane region" description="Helical" evidence="6">
    <location>
        <begin position="100"/>
        <end position="120"/>
    </location>
</feature>
<feature type="transmembrane region" description="Helical" evidence="6">
    <location>
        <begin position="277"/>
        <end position="297"/>
    </location>
</feature>
<dbReference type="InterPro" id="IPR037185">
    <property type="entry name" value="EmrE-like"/>
</dbReference>
<keyword evidence="5 6" id="KW-0472">Membrane</keyword>
<evidence type="ECO:0000259" key="7">
    <source>
        <dbReference type="Pfam" id="PF00892"/>
    </source>
</evidence>
<evidence type="ECO:0000256" key="5">
    <source>
        <dbReference type="ARBA" id="ARBA00023136"/>
    </source>
</evidence>
<dbReference type="InterPro" id="IPR050638">
    <property type="entry name" value="AA-Vitamin_Transporters"/>
</dbReference>
<comment type="similarity">
    <text evidence="2">Belongs to the EamA transporter family.</text>
</comment>
<dbReference type="Pfam" id="PF00892">
    <property type="entry name" value="EamA"/>
    <property type="match status" value="2"/>
</dbReference>
<dbReference type="PANTHER" id="PTHR32322:SF2">
    <property type="entry name" value="EAMA DOMAIN-CONTAINING PROTEIN"/>
    <property type="match status" value="1"/>
</dbReference>
<feature type="transmembrane region" description="Helical" evidence="6">
    <location>
        <begin position="253"/>
        <end position="271"/>
    </location>
</feature>
<dbReference type="PANTHER" id="PTHR32322">
    <property type="entry name" value="INNER MEMBRANE TRANSPORTER"/>
    <property type="match status" value="1"/>
</dbReference>
<dbReference type="OrthoDB" id="9810556at2"/>
<feature type="transmembrane region" description="Helical" evidence="6">
    <location>
        <begin position="72"/>
        <end position="94"/>
    </location>
</feature>
<feature type="transmembrane region" description="Helical" evidence="6">
    <location>
        <begin position="221"/>
        <end position="241"/>
    </location>
</feature>
<sequence>MSDSPNITAISWLSILLLGFVWGGTFLVIELALQTMTPFWIAAARIGFATLLTLVIWSILGRKLWLSSHQAWGSLIIVGIASSALPFMLLSWGLQYVTSGFAGVSMAAVALLVLPLSHFLVAGERMTLRKTLGLTVGFCGVVILIGGNAFTSTGSELETLGRLACLGAAACYAVSSIVMRRLPAVDPIGLAAVPLVFGSLIVIPVAYASEGLPELPDSRTLLILAFLGLIPTAGANFLRVWVIRTAGPVFMSLTNYQVPIWSVLLGALVLSEALPSSLILSLMLILLGVGLTQYGALTRLFNRS</sequence>
<evidence type="ECO:0000256" key="6">
    <source>
        <dbReference type="SAM" id="Phobius"/>
    </source>
</evidence>
<name>A0A1H3HWN7_9RHOB</name>
<evidence type="ECO:0000256" key="4">
    <source>
        <dbReference type="ARBA" id="ARBA00022989"/>
    </source>
</evidence>
<dbReference type="GO" id="GO:0016020">
    <property type="term" value="C:membrane"/>
    <property type="evidence" value="ECO:0007669"/>
    <property type="project" value="UniProtKB-SubCell"/>
</dbReference>
<keyword evidence="4 6" id="KW-1133">Transmembrane helix</keyword>
<dbReference type="AlphaFoldDB" id="A0A1H3HWN7"/>
<gene>
    <name evidence="8" type="ORF">SAMN05444486_101708</name>
</gene>
<evidence type="ECO:0000256" key="3">
    <source>
        <dbReference type="ARBA" id="ARBA00022692"/>
    </source>
</evidence>
<keyword evidence="3 6" id="KW-0812">Transmembrane</keyword>
<organism evidence="8 9">
    <name type="scientific">Lentibacter algarum</name>
    <dbReference type="NCBI Taxonomy" id="576131"/>
    <lineage>
        <taxon>Bacteria</taxon>
        <taxon>Pseudomonadati</taxon>
        <taxon>Pseudomonadota</taxon>
        <taxon>Alphaproteobacteria</taxon>
        <taxon>Rhodobacterales</taxon>
        <taxon>Roseobacteraceae</taxon>
        <taxon>Lentibacter</taxon>
    </lineage>
</organism>
<feature type="transmembrane region" description="Helical" evidence="6">
    <location>
        <begin position="39"/>
        <end position="60"/>
    </location>
</feature>
<comment type="subcellular location">
    <subcellularLocation>
        <location evidence="1">Membrane</location>
        <topology evidence="1">Multi-pass membrane protein</topology>
    </subcellularLocation>
</comment>